<reference evidence="1 2" key="1">
    <citation type="submission" date="2014-06" db="EMBL/GenBank/DDBJ databases">
        <authorList>
            <person name="Swart Estienne"/>
        </authorList>
    </citation>
    <scope>NUCLEOTIDE SEQUENCE [LARGE SCALE GENOMIC DNA]</scope>
    <source>
        <strain evidence="1 2">130c</strain>
    </source>
</reference>
<gene>
    <name evidence="1" type="primary">Contig13599.g14506</name>
    <name evidence="1" type="ORF">STYLEM_12841</name>
</gene>
<dbReference type="EMBL" id="CCKQ01012187">
    <property type="protein sequence ID" value="CDW83791.1"/>
    <property type="molecule type" value="Genomic_DNA"/>
</dbReference>
<dbReference type="Gene3D" id="2.10.220.10">
    <property type="entry name" value="Hormone Receptor, Insulin-like Growth Factor Receptor 1, Chain A, domain 2"/>
    <property type="match status" value="1"/>
</dbReference>
<keyword evidence="2" id="KW-1185">Reference proteome</keyword>
<sequence>MDGLMLKEPKSNLFYQIFKLARVKYNINIILFYKGANQLLNAQNARPPMLLNALNVMIQLIKSLLRLEIQNILVVYSISQTLLEPQTSSSLSSISNCHIYNYYDQYNCLVCLSGFYLSKNGYFNISANRYQDICQPNVQTDLCLQSRSEFVCDTCIYGYNTIQIGDKKSCHKCNQQNGAQIKTLRCEFEIEQSTSNVIQKKITSCLGGFVDLQTGECVSSCGVGRYGNVTLGYSGMIEQTLCLDCDSSCYECSSQKTQCLSCKEEFYLDSLTKTCKQKNGLLETTIYVQSKDFSNDYTPNGITLQVSQYIDLAVC</sequence>
<dbReference type="OrthoDB" id="10251639at2759"/>
<organism evidence="1 2">
    <name type="scientific">Stylonychia lemnae</name>
    <name type="common">Ciliate</name>
    <dbReference type="NCBI Taxonomy" id="5949"/>
    <lineage>
        <taxon>Eukaryota</taxon>
        <taxon>Sar</taxon>
        <taxon>Alveolata</taxon>
        <taxon>Ciliophora</taxon>
        <taxon>Intramacronucleata</taxon>
        <taxon>Spirotrichea</taxon>
        <taxon>Stichotrichia</taxon>
        <taxon>Sporadotrichida</taxon>
        <taxon>Oxytrichidae</taxon>
        <taxon>Stylonychinae</taxon>
        <taxon>Stylonychia</taxon>
    </lineage>
</organism>
<dbReference type="AlphaFoldDB" id="A0A078APC2"/>
<evidence type="ECO:0000313" key="1">
    <source>
        <dbReference type="EMBL" id="CDW83791.1"/>
    </source>
</evidence>
<proteinExistence type="predicted"/>
<dbReference type="Proteomes" id="UP000039865">
    <property type="component" value="Unassembled WGS sequence"/>
</dbReference>
<accession>A0A078APC2</accession>
<evidence type="ECO:0000313" key="2">
    <source>
        <dbReference type="Proteomes" id="UP000039865"/>
    </source>
</evidence>
<dbReference type="InterPro" id="IPR009030">
    <property type="entry name" value="Growth_fac_rcpt_cys_sf"/>
</dbReference>
<dbReference type="SUPFAM" id="SSF57184">
    <property type="entry name" value="Growth factor receptor domain"/>
    <property type="match status" value="2"/>
</dbReference>
<dbReference type="InParanoid" id="A0A078APC2"/>
<protein>
    <submittedName>
        <fullName evidence="1">Uncharacterized protein</fullName>
    </submittedName>
</protein>
<name>A0A078APC2_STYLE</name>